<evidence type="ECO:0000313" key="3">
    <source>
        <dbReference type="Proteomes" id="UP000198558"/>
    </source>
</evidence>
<proteinExistence type="predicted"/>
<dbReference type="EMBL" id="BLMI01000031">
    <property type="protein sequence ID" value="GFI40255.1"/>
    <property type="molecule type" value="Genomic_DNA"/>
</dbReference>
<dbReference type="Proteomes" id="UP000198558">
    <property type="component" value="Unassembled WGS sequence"/>
</dbReference>
<protein>
    <submittedName>
        <fullName evidence="2">Uncharacterized protein</fullName>
    </submittedName>
</protein>
<evidence type="ECO:0000313" key="1">
    <source>
        <dbReference type="EMBL" id="GFI40255.1"/>
    </source>
</evidence>
<evidence type="ECO:0000313" key="4">
    <source>
        <dbReference type="Proteomes" id="UP000490821"/>
    </source>
</evidence>
<accession>A0A1I0EYQ2</accession>
<dbReference type="Proteomes" id="UP000490821">
    <property type="component" value="Unassembled WGS sequence"/>
</dbReference>
<organism evidence="2 3">
    <name type="scientific">Thomasclavelia cocleata</name>
    <dbReference type="NCBI Taxonomy" id="69824"/>
    <lineage>
        <taxon>Bacteria</taxon>
        <taxon>Bacillati</taxon>
        <taxon>Bacillota</taxon>
        <taxon>Erysipelotrichia</taxon>
        <taxon>Erysipelotrichales</taxon>
        <taxon>Coprobacillaceae</taxon>
        <taxon>Thomasclavelia</taxon>
    </lineage>
</organism>
<keyword evidence="3" id="KW-1185">Reference proteome</keyword>
<gene>
    <name evidence="1" type="ORF">IMSAGC017_00287</name>
    <name evidence="2" type="ORF">SAMN04489758_11534</name>
</gene>
<dbReference type="EMBL" id="FOIN01000015">
    <property type="protein sequence ID" value="SET50671.1"/>
    <property type="molecule type" value="Genomic_DNA"/>
</dbReference>
<reference evidence="3" key="2">
    <citation type="submission" date="2016-10" db="EMBL/GenBank/DDBJ databases">
        <authorList>
            <person name="Varghese N."/>
            <person name="Submissions S."/>
        </authorList>
    </citation>
    <scope>NUCLEOTIDE SEQUENCE [LARGE SCALE GENOMIC DNA]</scope>
    <source>
        <strain evidence="3">DSM 1551</strain>
    </source>
</reference>
<reference evidence="2" key="1">
    <citation type="submission" date="2016-10" db="EMBL/GenBank/DDBJ databases">
        <authorList>
            <person name="de Groot N.N."/>
        </authorList>
    </citation>
    <scope>NUCLEOTIDE SEQUENCE [LARGE SCALE GENOMIC DNA]</scope>
    <source>
        <strain evidence="2">DSM 1551</strain>
    </source>
</reference>
<evidence type="ECO:0000313" key="2">
    <source>
        <dbReference type="EMBL" id="SET50671.1"/>
    </source>
</evidence>
<name>A0A1I0EYQ2_9FIRM</name>
<reference evidence="1 4" key="3">
    <citation type="journal article" date="2020" name="Microbiome">
        <title>Single-cell genomics of uncultured bacteria reveals dietary fiber responders in the mouse gut microbiota.</title>
        <authorList>
            <person name="Chijiiwa R."/>
            <person name="Hosokawa M."/>
            <person name="Kogawa M."/>
            <person name="Nishikawa Y."/>
            <person name="Ide K."/>
            <person name="Sakanashi C."/>
            <person name="Takahashi K."/>
            <person name="Takeyama H."/>
        </authorList>
    </citation>
    <scope>NUCLEOTIDE SEQUENCE [LARGE SCALE GENOMIC DNA]</scope>
    <source>
        <strain evidence="1">IMSAGC_017</strain>
    </source>
</reference>
<dbReference type="AlphaFoldDB" id="A0A1I0EYQ2"/>
<sequence>MNKKLNRLKSVRQGYGLKIEQVCRWLSHTKIGNNENTI</sequence>